<reference evidence="3 4" key="1">
    <citation type="journal article" date="2018" name="Evol. Lett.">
        <title>Horizontal gene cluster transfer increased hallucinogenic mushroom diversity.</title>
        <authorList>
            <person name="Reynolds H.T."/>
            <person name="Vijayakumar V."/>
            <person name="Gluck-Thaler E."/>
            <person name="Korotkin H.B."/>
            <person name="Matheny P.B."/>
            <person name="Slot J.C."/>
        </authorList>
    </citation>
    <scope>NUCLEOTIDE SEQUENCE [LARGE SCALE GENOMIC DNA]</scope>
    <source>
        <strain evidence="3 4">SRW20</strain>
    </source>
</reference>
<evidence type="ECO:0000256" key="2">
    <source>
        <dbReference type="SAM" id="MobiDB-lite"/>
    </source>
</evidence>
<feature type="compositionally biased region" description="Polar residues" evidence="2">
    <location>
        <begin position="771"/>
        <end position="786"/>
    </location>
</feature>
<comment type="caution">
    <text evidence="3">The sequence shown here is derived from an EMBL/GenBank/DDBJ whole genome shotgun (WGS) entry which is preliminary data.</text>
</comment>
<dbReference type="AlphaFoldDB" id="A0A409VT52"/>
<feature type="compositionally biased region" description="Polar residues" evidence="2">
    <location>
        <begin position="248"/>
        <end position="260"/>
    </location>
</feature>
<dbReference type="OrthoDB" id="3062477at2759"/>
<organism evidence="3 4">
    <name type="scientific">Gymnopilus dilepis</name>
    <dbReference type="NCBI Taxonomy" id="231916"/>
    <lineage>
        <taxon>Eukaryota</taxon>
        <taxon>Fungi</taxon>
        <taxon>Dikarya</taxon>
        <taxon>Basidiomycota</taxon>
        <taxon>Agaricomycotina</taxon>
        <taxon>Agaricomycetes</taxon>
        <taxon>Agaricomycetidae</taxon>
        <taxon>Agaricales</taxon>
        <taxon>Agaricineae</taxon>
        <taxon>Hymenogastraceae</taxon>
        <taxon>Gymnopilus</taxon>
    </lineage>
</organism>
<dbReference type="STRING" id="231916.A0A409VT52"/>
<feature type="region of interest" description="Disordered" evidence="2">
    <location>
        <begin position="489"/>
        <end position="555"/>
    </location>
</feature>
<protein>
    <submittedName>
        <fullName evidence="3">Uncharacterized protein</fullName>
    </submittedName>
</protein>
<evidence type="ECO:0000313" key="3">
    <source>
        <dbReference type="EMBL" id="PPQ69413.1"/>
    </source>
</evidence>
<feature type="compositionally biased region" description="Polar residues" evidence="2">
    <location>
        <begin position="527"/>
        <end position="544"/>
    </location>
</feature>
<dbReference type="Proteomes" id="UP000284706">
    <property type="component" value="Unassembled WGS sequence"/>
</dbReference>
<accession>A0A409VT52</accession>
<feature type="compositionally biased region" description="Polar residues" evidence="2">
    <location>
        <begin position="493"/>
        <end position="520"/>
    </location>
</feature>
<sequence length="1170" mass="127789">MQTDIIERLEEDVRIAEGKLAELFNKRRAPAKAKKTSLEKALQLAKARLENARNQQVEEVGPSAAAPVETPALAPLPLVIATPIAQGMAVYKPHFSTHSHRPVFAGTYRTVVPAASSPLVQIPMVESTVSQVSQARDSSDIPPRPRGPVHLGRSNQSSAAHEVAPRIIVTSPTIPNRPLESVLITSLSDSVESPTNTLGTDSFNSRENAAYQIRQNGSAAVESEGWTKAVLTQGKNEGTEELMDHMPNPTSEDPNQNHQGCTQLESLAGHKATEYDGPFYPPHEGGQLRAQSTPAAVIRAENNLTPEGRCQSEVDNRIKDYPQILIGALQGHVSPPFGDHSMPPFNSAHAAPVYETLRHCSPTFSLSDMQFGHADREEEFGDKPTAPQMKGPHPHNPELFVPADSRGHSTSVSILSHVPGSDTRPFKQYDQIEFQANSTQRTTPISSTSMSEHTSIHGRHLGPPPLQYNSLTAWNDYLTSRMEEGALGPLAITTGTSGRRATDSGNTNETKTSLGGSFSGTPLDPSVANSNIESGKSSSIADTETSNKDHPASVTTDIPSERHIAVPYVANDINSLVEQDVDALCNSPRLKEAQDRALQLRQVVTALQTSLEEKTEELQNCGNDFQNITALDFVTILDRARPIHDAVKRLKLEVDTNSDDLHKAESHLSELYQHERDLVSRLLLEKKIGELSAQLDDDRDDRMDDADWLRLRNSKKYAAQRLAEVKARLQLSSTKFETAPAANVPADTSLANNVLTIDVPANTAPGDNVPAVNTSTDSVSADSMTVDSGPAVGGTPTGYDLAGSDARYAGPSEDPGRRVSRKRKNAPMATGNNVPDTHYTGSEEPLNPKKRAKTSQDRQKDSKIEDGSKDDSRHPRRLSASRLKEIVDKVISRIERMEAKRKNHVPSSDVEIDEVDMPDRDDPLSHQSPIPGLTMSEYRELEAGSNNVAIEEGKAQLSDFILTGKAELIDRSIRLFAMSFQGFLGLSSFQTRELGLVIHDTGEKGLCCRYHAKFKTGTIYDQVGYPSVEGAAIQPGEAGTHGRGDTMNCGCLVDDVLFDYFFWKTWTARPTKPSNQIFEETMRGIIIAPRLRTFICQAFCRFTRLSVADVYQWSKSGTNFMIYSAVMQIQRLVKELGEAGIRVDVTGDTVRWIIKGDKSSGKIEGGGAAP</sequence>
<evidence type="ECO:0000313" key="4">
    <source>
        <dbReference type="Proteomes" id="UP000284706"/>
    </source>
</evidence>
<proteinExistence type="predicted"/>
<feature type="coiled-coil region" evidence="1">
    <location>
        <begin position="6"/>
        <end position="59"/>
    </location>
</feature>
<dbReference type="EMBL" id="NHYE01005573">
    <property type="protein sequence ID" value="PPQ69413.1"/>
    <property type="molecule type" value="Genomic_DNA"/>
</dbReference>
<dbReference type="InParanoid" id="A0A409VT52"/>
<feature type="compositionally biased region" description="Basic and acidic residues" evidence="2">
    <location>
        <begin position="854"/>
        <end position="873"/>
    </location>
</feature>
<feature type="compositionally biased region" description="Polar residues" evidence="2">
    <location>
        <begin position="437"/>
        <end position="453"/>
    </location>
</feature>
<evidence type="ECO:0000256" key="1">
    <source>
        <dbReference type="SAM" id="Coils"/>
    </source>
</evidence>
<feature type="region of interest" description="Disordered" evidence="2">
    <location>
        <begin position="437"/>
        <end position="464"/>
    </location>
</feature>
<feature type="region of interest" description="Disordered" evidence="2">
    <location>
        <begin position="130"/>
        <end position="162"/>
    </location>
</feature>
<name>A0A409VT52_9AGAR</name>
<feature type="region of interest" description="Disordered" evidence="2">
    <location>
        <begin position="913"/>
        <end position="932"/>
    </location>
</feature>
<feature type="region of interest" description="Disordered" evidence="2">
    <location>
        <begin position="762"/>
        <end position="882"/>
    </location>
</feature>
<feature type="region of interest" description="Disordered" evidence="2">
    <location>
        <begin position="240"/>
        <end position="260"/>
    </location>
</feature>
<keyword evidence="1" id="KW-0175">Coiled coil</keyword>
<gene>
    <name evidence="3" type="ORF">CVT26_002451</name>
</gene>
<keyword evidence="4" id="KW-1185">Reference proteome</keyword>